<dbReference type="EMBL" id="CP025188">
    <property type="protein sequence ID" value="AWV20496.1"/>
    <property type="molecule type" value="Genomic_DNA"/>
</dbReference>
<dbReference type="InterPro" id="IPR012340">
    <property type="entry name" value="NA-bd_OB-fold"/>
</dbReference>
<sequence length="131" mass="13690">MDLRDPTLYAPSGVDDGAVLLALRDPATGALAFPRTPYGIGGSGTPAEAAEPVELSGRGEVLICVTVHQPLLPGMKVPLLVARLRLEEDIVLDGVLEGTEEPAPGTRVQAVLVPEEREGGPLLACRFRVAS</sequence>
<protein>
    <recommendedName>
        <fullName evidence="1">ChsH2 C-terminal OB-fold domain-containing protein</fullName>
    </recommendedName>
</protein>
<dbReference type="RefSeq" id="WP_168550359.1">
    <property type="nucleotide sequence ID" value="NZ_CP025188.1"/>
</dbReference>
<evidence type="ECO:0000313" key="2">
    <source>
        <dbReference type="EMBL" id="AWV20496.1"/>
    </source>
</evidence>
<feature type="domain" description="ChsH2 C-terminal OB-fold" evidence="1">
    <location>
        <begin position="53"/>
        <end position="112"/>
    </location>
</feature>
<dbReference type="InterPro" id="IPR002878">
    <property type="entry name" value="ChsH2_C"/>
</dbReference>
<evidence type="ECO:0000259" key="1">
    <source>
        <dbReference type="Pfam" id="PF01796"/>
    </source>
</evidence>
<dbReference type="Pfam" id="PF01796">
    <property type="entry name" value="OB_ChsH2_C"/>
    <property type="match status" value="1"/>
</dbReference>
<dbReference type="SUPFAM" id="SSF50249">
    <property type="entry name" value="Nucleic acid-binding proteins"/>
    <property type="match status" value="1"/>
</dbReference>
<geneLocation type="plasmid" evidence="2">
    <name>p1-AD2</name>
</geneLocation>
<gene>
    <name evidence="2" type="ORF">RADP37_05522</name>
</gene>
<accession>A0A4Y1MRC4</accession>
<proteinExistence type="predicted"/>
<reference evidence="2" key="1">
    <citation type="submission" date="2017-12" db="EMBL/GenBank/DDBJ databases">
        <authorList>
            <person name="Martens C."/>
            <person name="Dahlstrom E."/>
            <person name="Barbian K."/>
            <person name="Sykora L."/>
            <person name="Ricklefs S."/>
            <person name="Bruno D."/>
            <person name="Anzick I."/>
            <person name="Myles I."/>
            <person name="Datta S.K."/>
        </authorList>
    </citation>
    <scope>NUCLEOTIDE SEQUENCE</scope>
    <source>
        <strain evidence="2">AD2</strain>
        <plasmid evidence="2">p1-AD2</plasmid>
    </source>
</reference>
<organism evidence="2">
    <name type="scientific">Roseomonas mucosa</name>
    <dbReference type="NCBI Taxonomy" id="207340"/>
    <lineage>
        <taxon>Bacteria</taxon>
        <taxon>Pseudomonadati</taxon>
        <taxon>Pseudomonadota</taxon>
        <taxon>Alphaproteobacteria</taxon>
        <taxon>Acetobacterales</taxon>
        <taxon>Roseomonadaceae</taxon>
        <taxon>Roseomonas</taxon>
    </lineage>
</organism>
<keyword evidence="2" id="KW-0614">Plasmid</keyword>
<name>A0A4Y1MRC4_9PROT</name>
<dbReference type="AlphaFoldDB" id="A0A4Y1MRC4"/>